<dbReference type="InterPro" id="IPR016187">
    <property type="entry name" value="CTDL_fold"/>
</dbReference>
<dbReference type="EMBL" id="JAWZYT010003719">
    <property type="protein sequence ID" value="KAK4297075.1"/>
    <property type="molecule type" value="Genomic_DNA"/>
</dbReference>
<dbReference type="PROSITE" id="PS00615">
    <property type="entry name" value="C_TYPE_LECTIN_1"/>
    <property type="match status" value="1"/>
</dbReference>
<keyword evidence="3" id="KW-0472">Membrane</keyword>
<dbReference type="PROSITE" id="PS50041">
    <property type="entry name" value="C_TYPE_LECTIN_2"/>
    <property type="match status" value="1"/>
</dbReference>
<evidence type="ECO:0000256" key="2">
    <source>
        <dbReference type="SAM" id="MobiDB-lite"/>
    </source>
</evidence>
<comment type="caution">
    <text evidence="5">The sequence shown here is derived from an EMBL/GenBank/DDBJ whole genome shotgun (WGS) entry which is preliminary data.</text>
</comment>
<organism evidence="5 6">
    <name type="scientific">Petrolisthes manimaculis</name>
    <dbReference type="NCBI Taxonomy" id="1843537"/>
    <lineage>
        <taxon>Eukaryota</taxon>
        <taxon>Metazoa</taxon>
        <taxon>Ecdysozoa</taxon>
        <taxon>Arthropoda</taxon>
        <taxon>Crustacea</taxon>
        <taxon>Multicrustacea</taxon>
        <taxon>Malacostraca</taxon>
        <taxon>Eumalacostraca</taxon>
        <taxon>Eucarida</taxon>
        <taxon>Decapoda</taxon>
        <taxon>Pleocyemata</taxon>
        <taxon>Anomura</taxon>
        <taxon>Galatheoidea</taxon>
        <taxon>Porcellanidae</taxon>
        <taxon>Petrolisthes</taxon>
    </lineage>
</organism>
<dbReference type="CDD" id="cd00037">
    <property type="entry name" value="CLECT"/>
    <property type="match status" value="1"/>
</dbReference>
<gene>
    <name evidence="5" type="ORF">Pmani_030478</name>
</gene>
<feature type="domain" description="C-type lectin" evidence="4">
    <location>
        <begin position="132"/>
        <end position="248"/>
    </location>
</feature>
<evidence type="ECO:0000256" key="1">
    <source>
        <dbReference type="ARBA" id="ARBA00023157"/>
    </source>
</evidence>
<accession>A0AAE1NVH3</accession>
<dbReference type="InterPro" id="IPR001304">
    <property type="entry name" value="C-type_lectin-like"/>
</dbReference>
<dbReference type="Gene3D" id="3.10.100.10">
    <property type="entry name" value="Mannose-Binding Protein A, subunit A"/>
    <property type="match status" value="1"/>
</dbReference>
<dbReference type="Pfam" id="PF00059">
    <property type="entry name" value="Lectin_C"/>
    <property type="match status" value="1"/>
</dbReference>
<keyword evidence="6" id="KW-1185">Reference proteome</keyword>
<dbReference type="InterPro" id="IPR018378">
    <property type="entry name" value="C-type_lectin_CS"/>
</dbReference>
<dbReference type="PANTHER" id="PTHR22803">
    <property type="entry name" value="MANNOSE, PHOSPHOLIPASE, LECTIN RECEPTOR RELATED"/>
    <property type="match status" value="1"/>
</dbReference>
<feature type="region of interest" description="Disordered" evidence="2">
    <location>
        <begin position="1"/>
        <end position="26"/>
    </location>
</feature>
<keyword evidence="3" id="KW-0812">Transmembrane</keyword>
<protein>
    <recommendedName>
        <fullName evidence="4">C-type lectin domain-containing protein</fullName>
    </recommendedName>
</protein>
<dbReference type="InterPro" id="IPR016186">
    <property type="entry name" value="C-type_lectin-like/link_sf"/>
</dbReference>
<keyword evidence="1" id="KW-1015">Disulfide bond</keyword>
<evidence type="ECO:0000256" key="3">
    <source>
        <dbReference type="SAM" id="Phobius"/>
    </source>
</evidence>
<evidence type="ECO:0000259" key="4">
    <source>
        <dbReference type="PROSITE" id="PS50041"/>
    </source>
</evidence>
<proteinExistence type="predicted"/>
<dbReference type="SUPFAM" id="SSF56436">
    <property type="entry name" value="C-type lectin-like"/>
    <property type="match status" value="1"/>
</dbReference>
<feature type="transmembrane region" description="Helical" evidence="3">
    <location>
        <begin position="41"/>
        <end position="69"/>
    </location>
</feature>
<reference evidence="5" key="1">
    <citation type="submission" date="2023-11" db="EMBL/GenBank/DDBJ databases">
        <title>Genome assemblies of two species of porcelain crab, Petrolisthes cinctipes and Petrolisthes manimaculis (Anomura: Porcellanidae).</title>
        <authorList>
            <person name="Angst P."/>
        </authorList>
    </citation>
    <scope>NUCLEOTIDE SEQUENCE</scope>
    <source>
        <strain evidence="5">PB745_02</strain>
        <tissue evidence="5">Gill</tissue>
    </source>
</reference>
<sequence>MVNYSVLSSSVRRTSTPHTPSTSLRPLGYTSRSSPLCIHRIVFITAVMMMMMRNGVYVMVVLCMCVSWVTSTTSLSTSQGNNTWAELKSAVLEAQTVLLEQSRLLERLLSSTLSCHRSCAQGWWCPLPYREMLAECFYLSSHDATWQEARSHCLALGGDLATPTNIARLFSYTLDSGALETDRVWVGGTDLMTGSWRWLNGRSIPSTDWAGHQPNNWGGNQHCLNLRLDLQPHLNDADCDLEYRFVCQYFRPE</sequence>
<dbReference type="AlphaFoldDB" id="A0AAE1NVH3"/>
<evidence type="ECO:0000313" key="6">
    <source>
        <dbReference type="Proteomes" id="UP001292094"/>
    </source>
</evidence>
<name>A0AAE1NVH3_9EUCA</name>
<evidence type="ECO:0000313" key="5">
    <source>
        <dbReference type="EMBL" id="KAK4297075.1"/>
    </source>
</evidence>
<keyword evidence="3" id="KW-1133">Transmembrane helix</keyword>
<dbReference type="InterPro" id="IPR050111">
    <property type="entry name" value="C-type_lectin/snaclec_domain"/>
</dbReference>
<dbReference type="Proteomes" id="UP001292094">
    <property type="component" value="Unassembled WGS sequence"/>
</dbReference>
<dbReference type="SMART" id="SM00034">
    <property type="entry name" value="CLECT"/>
    <property type="match status" value="1"/>
</dbReference>